<dbReference type="EMBL" id="JAEQNE010000003">
    <property type="protein sequence ID" value="MBL0392502.1"/>
    <property type="molecule type" value="Genomic_DNA"/>
</dbReference>
<reference evidence="1 2" key="1">
    <citation type="journal article" date="2017" name="Int. J. Syst. Evol. Microbiol.">
        <title>Ramlibacter monticola sp. nov., isolated from forest soil.</title>
        <authorList>
            <person name="Chaudhary D.K."/>
            <person name="Kim J."/>
        </authorList>
    </citation>
    <scope>NUCLEOTIDE SEQUENCE [LARGE SCALE GENOMIC DNA]</scope>
    <source>
        <strain evidence="1 2">KACC 19175</strain>
    </source>
</reference>
<dbReference type="Proteomes" id="UP000599109">
    <property type="component" value="Unassembled WGS sequence"/>
</dbReference>
<accession>A0A936Z1B9</accession>
<sequence>MPALRTSRARDIPIPILLSHQALDEILKSHRIKSNDLAGIDKLFGGADGYYWYHTLRHMSPKGDEIVWPDEQAMRAAVQDHENETAAEDEVKPQALRDEHVAAMARLLAVRG</sequence>
<evidence type="ECO:0000313" key="2">
    <source>
        <dbReference type="Proteomes" id="UP000599109"/>
    </source>
</evidence>
<dbReference type="RefSeq" id="WP_201675124.1">
    <property type="nucleotide sequence ID" value="NZ_JAEQNE010000003.1"/>
</dbReference>
<protein>
    <submittedName>
        <fullName evidence="1">Uncharacterized protein</fullName>
    </submittedName>
</protein>
<proteinExistence type="predicted"/>
<organism evidence="1 2">
    <name type="scientific">Ramlibacter monticola</name>
    <dbReference type="NCBI Taxonomy" id="1926872"/>
    <lineage>
        <taxon>Bacteria</taxon>
        <taxon>Pseudomonadati</taxon>
        <taxon>Pseudomonadota</taxon>
        <taxon>Betaproteobacteria</taxon>
        <taxon>Burkholderiales</taxon>
        <taxon>Comamonadaceae</taxon>
        <taxon>Ramlibacter</taxon>
    </lineage>
</organism>
<dbReference type="AlphaFoldDB" id="A0A936Z1B9"/>
<name>A0A936Z1B9_9BURK</name>
<comment type="caution">
    <text evidence="1">The sequence shown here is derived from an EMBL/GenBank/DDBJ whole genome shotgun (WGS) entry which is preliminary data.</text>
</comment>
<evidence type="ECO:0000313" key="1">
    <source>
        <dbReference type="EMBL" id="MBL0392502.1"/>
    </source>
</evidence>
<keyword evidence="2" id="KW-1185">Reference proteome</keyword>
<gene>
    <name evidence="1" type="ORF">JJ685_15285</name>
</gene>